<dbReference type="AlphaFoldDB" id="A0A085Z9J2"/>
<evidence type="ECO:0000313" key="2">
    <source>
        <dbReference type="Proteomes" id="UP000028713"/>
    </source>
</evidence>
<dbReference type="RefSeq" id="WP_034676209.1">
    <property type="nucleotide sequence ID" value="NZ_FPAP01000001.1"/>
</dbReference>
<protein>
    <submittedName>
        <fullName evidence="1">Uncharacterized protein</fullName>
    </submittedName>
</protein>
<dbReference type="eggNOG" id="ENOG5032W6X">
    <property type="taxonomic scope" value="Bacteria"/>
</dbReference>
<sequence>MNFTFENLDEETRALMISEINYDIDNQKLYLSKRFNDNGNKLYTKLLLDAAEFGNENTLAISLKDNNCFADKEVRNGKNGIISAKIPDTANITLADSEFNRFYIRALAQRAIASGQKLIVYRARHSDKPRLDSEDKIGSEILPEDLLKDLRENIGIDTILGLPAGPNSGLSVRLN</sequence>
<reference evidence="1 2" key="1">
    <citation type="submission" date="2014-07" db="EMBL/GenBank/DDBJ databases">
        <title>Genome of Chryseobacterium formosense LMG 24722.</title>
        <authorList>
            <person name="Pipes S.E."/>
            <person name="Stropko S.J."/>
            <person name="Newman J.D."/>
        </authorList>
    </citation>
    <scope>NUCLEOTIDE SEQUENCE [LARGE SCALE GENOMIC DNA]</scope>
    <source>
        <strain evidence="1 2">LMG 24722</strain>
    </source>
</reference>
<keyword evidence="2" id="KW-1185">Reference proteome</keyword>
<dbReference type="EMBL" id="JPRP01000001">
    <property type="protein sequence ID" value="KFF01106.1"/>
    <property type="molecule type" value="Genomic_DNA"/>
</dbReference>
<evidence type="ECO:0000313" key="1">
    <source>
        <dbReference type="EMBL" id="KFF01106.1"/>
    </source>
</evidence>
<dbReference type="OrthoDB" id="5123270at2"/>
<name>A0A085Z9J2_9FLAO</name>
<gene>
    <name evidence="1" type="ORF">IX39_10950</name>
</gene>
<organism evidence="1 2">
    <name type="scientific">Chryseobacterium formosense</name>
    <dbReference type="NCBI Taxonomy" id="236814"/>
    <lineage>
        <taxon>Bacteria</taxon>
        <taxon>Pseudomonadati</taxon>
        <taxon>Bacteroidota</taxon>
        <taxon>Flavobacteriia</taxon>
        <taxon>Flavobacteriales</taxon>
        <taxon>Weeksellaceae</taxon>
        <taxon>Chryseobacterium group</taxon>
        <taxon>Chryseobacterium</taxon>
    </lineage>
</organism>
<comment type="caution">
    <text evidence="1">The sequence shown here is derived from an EMBL/GenBank/DDBJ whole genome shotgun (WGS) entry which is preliminary data.</text>
</comment>
<accession>A0A085Z9J2</accession>
<proteinExistence type="predicted"/>
<dbReference type="Proteomes" id="UP000028713">
    <property type="component" value="Unassembled WGS sequence"/>
</dbReference>